<dbReference type="AlphaFoldDB" id="A0A7X1FZ88"/>
<evidence type="ECO:0000313" key="2">
    <source>
        <dbReference type="Proteomes" id="UP000551327"/>
    </source>
</evidence>
<gene>
    <name evidence="1" type="ORF">H7F53_11150</name>
</gene>
<keyword evidence="2" id="KW-1185">Reference proteome</keyword>
<name>A0A7X1FZ88_9SPHN</name>
<dbReference type="EMBL" id="JACLAX010000010">
    <property type="protein sequence ID" value="MBC2669700.1"/>
    <property type="molecule type" value="Genomic_DNA"/>
</dbReference>
<accession>A0A7X1FZ88</accession>
<evidence type="ECO:0000313" key="1">
    <source>
        <dbReference type="EMBL" id="MBC2669700.1"/>
    </source>
</evidence>
<dbReference type="RefSeq" id="WP_185679567.1">
    <property type="nucleotide sequence ID" value="NZ_JACLAX010000010.1"/>
</dbReference>
<organism evidence="1 2">
    <name type="scientific">Novosphingobium piscinae</name>
    <dbReference type="NCBI Taxonomy" id="1507448"/>
    <lineage>
        <taxon>Bacteria</taxon>
        <taxon>Pseudomonadati</taxon>
        <taxon>Pseudomonadota</taxon>
        <taxon>Alphaproteobacteria</taxon>
        <taxon>Sphingomonadales</taxon>
        <taxon>Sphingomonadaceae</taxon>
        <taxon>Novosphingobium</taxon>
    </lineage>
</organism>
<proteinExistence type="predicted"/>
<evidence type="ECO:0008006" key="3">
    <source>
        <dbReference type="Google" id="ProtNLM"/>
    </source>
</evidence>
<protein>
    <recommendedName>
        <fullName evidence="3">HTH merR-type domain-containing protein</fullName>
    </recommendedName>
</protein>
<comment type="caution">
    <text evidence="1">The sequence shown here is derived from an EMBL/GenBank/DDBJ whole genome shotgun (WGS) entry which is preliminary data.</text>
</comment>
<sequence length="198" mass="22175">MTYTFGDIIQALEVMYGIPDSRRSTFAARLKHFQKLGFPRGTNTGRGHAAVYSAEHAFLLAFVLELNQLGHTPERSIALAGKVLFGVIDAIPHILQKFANPDRIFYIRIQSRMLTYALTGSKRLPIGMFSVNNGESFPDSFLQDPSVAFMNVNIIIEKLITCMATFSPKFSDELIAWANANHSRTTEYYDFDSSHGDS</sequence>
<reference evidence="1 2" key="1">
    <citation type="submission" date="2020-08" db="EMBL/GenBank/DDBJ databases">
        <title>The genome sequence of type strain Novosphingobium piscinae KCTC 42194.</title>
        <authorList>
            <person name="Liu Y."/>
        </authorList>
    </citation>
    <scope>NUCLEOTIDE SEQUENCE [LARGE SCALE GENOMIC DNA]</scope>
    <source>
        <strain evidence="1 2">KCTC 42194</strain>
    </source>
</reference>
<dbReference type="Proteomes" id="UP000551327">
    <property type="component" value="Unassembled WGS sequence"/>
</dbReference>